<dbReference type="SUPFAM" id="SSF49478">
    <property type="entry name" value="Cna protein B-type domain"/>
    <property type="match status" value="2"/>
</dbReference>
<dbReference type="SUPFAM" id="SSF49452">
    <property type="entry name" value="Starch-binding domain-like"/>
    <property type="match status" value="1"/>
</dbReference>
<gene>
    <name evidence="1" type="ORF">CDV28_1398</name>
</gene>
<dbReference type="Gene3D" id="2.60.40.1120">
    <property type="entry name" value="Carboxypeptidase-like, regulatory domain"/>
    <property type="match status" value="2"/>
</dbReference>
<dbReference type="Pfam" id="PF13620">
    <property type="entry name" value="CarboxypepD_reg"/>
    <property type="match status" value="1"/>
</dbReference>
<accession>A0A521FZB8</accession>
<keyword evidence="2" id="KW-1185">Reference proteome</keyword>
<evidence type="ECO:0000313" key="1">
    <source>
        <dbReference type="EMBL" id="TAA74109.1"/>
    </source>
</evidence>
<dbReference type="Proteomes" id="UP000316238">
    <property type="component" value="Unassembled WGS sequence"/>
</dbReference>
<comment type="caution">
    <text evidence="1">The sequence shown here is derived from an EMBL/GenBank/DDBJ whole genome shotgun (WGS) entry which is preliminary data.</text>
</comment>
<dbReference type="InterPro" id="IPR013784">
    <property type="entry name" value="Carb-bd-like_fold"/>
</dbReference>
<dbReference type="EMBL" id="NQJD01000039">
    <property type="protein sequence ID" value="TAA74109.1"/>
    <property type="molecule type" value="Genomic_DNA"/>
</dbReference>
<dbReference type="GO" id="GO:0030246">
    <property type="term" value="F:carbohydrate binding"/>
    <property type="evidence" value="ECO:0007669"/>
    <property type="project" value="InterPro"/>
</dbReference>
<proteinExistence type="predicted"/>
<evidence type="ECO:0000313" key="2">
    <source>
        <dbReference type="Proteomes" id="UP000316238"/>
    </source>
</evidence>
<protein>
    <submittedName>
        <fullName evidence="1">Carboxypeptidase regulatory-like domain-containing protein</fullName>
    </submittedName>
</protein>
<dbReference type="Gene3D" id="2.60.40.10">
    <property type="entry name" value="Immunoglobulins"/>
    <property type="match status" value="1"/>
</dbReference>
<reference evidence="1" key="1">
    <citation type="submission" date="2017-07" db="EMBL/GenBank/DDBJ databases">
        <title>The cable genome - Insights into the physiology and evolution of filamentous bacteria capable of sulfide oxidation via long distance electron transfer.</title>
        <authorList>
            <person name="Thorup C."/>
            <person name="Bjerg J.T."/>
            <person name="Schreiber L."/>
            <person name="Nielsen L.P."/>
            <person name="Kjeldsen K.U."/>
            <person name="Boesen T."/>
            <person name="Boggild A."/>
            <person name="Meysman F."/>
            <person name="Geelhoed J."/>
            <person name="Schramm A."/>
        </authorList>
    </citation>
    <scope>NUCLEOTIDE SEQUENCE [LARGE SCALE GENOMIC DNA]</scope>
    <source>
        <strain evidence="1">GS</strain>
    </source>
</reference>
<dbReference type="AlphaFoldDB" id="A0A521FZB8"/>
<sequence>MKNQAECHFSWLVAILFAALSIFHPLTVKAQVSSGTITGTVTTVDTVPLASLAVGVYRADDESTRLKAVRTNTAGIFTLTGLPAGNYKIKFFTTGINYVGGWYKQNTSPPASAVATFGEGNIITLTSTAGADVGETRLDLGLQIKGKVNDTSSPSNPIAGVYVQAYRNGVWERTSDAATIIADGSYIISGLRAGDYTIRFWAYQTSYTTEWYSSTTPTNTVPDATSAASVAAGSININAQLSTGGNILGTVYDKTGTVPVVGALVTVYDNVSPYTFRGFTTTLATGTYTVRGLPLTGNYLVQFYEKYVNNVGTGLTEWYNDKSDRASAAADFGSVVVINQATGYIDNINATLDRGPISGKVTYKTGSPVVGMLISVYDSNQVLKLSTTTDTKGQYITGELPAGTYKVQFGTASWYNGKDNFNEANAVQAGAAGINAIIEQPTLLFHVYNILLMKKHCTAADCQ</sequence>
<dbReference type="GO" id="GO:0004180">
    <property type="term" value="F:carboxypeptidase activity"/>
    <property type="evidence" value="ECO:0007669"/>
    <property type="project" value="UniProtKB-KW"/>
</dbReference>
<name>A0A521FZB8_9BACT</name>
<dbReference type="InterPro" id="IPR013783">
    <property type="entry name" value="Ig-like_fold"/>
</dbReference>
<organism evidence="1 2">
    <name type="scientific">Candidatus Electronema aureum</name>
    <dbReference type="NCBI Taxonomy" id="2005002"/>
    <lineage>
        <taxon>Bacteria</taxon>
        <taxon>Pseudomonadati</taxon>
        <taxon>Thermodesulfobacteriota</taxon>
        <taxon>Desulfobulbia</taxon>
        <taxon>Desulfobulbales</taxon>
        <taxon>Desulfobulbaceae</taxon>
        <taxon>Candidatus Electronema</taxon>
    </lineage>
</organism>